<evidence type="ECO:0000313" key="7">
    <source>
        <dbReference type="EMBL" id="MCE3532200.1"/>
    </source>
</evidence>
<evidence type="ECO:0000256" key="1">
    <source>
        <dbReference type="ARBA" id="ARBA00004141"/>
    </source>
</evidence>
<evidence type="ECO:0000256" key="6">
    <source>
        <dbReference type="SAM" id="Phobius"/>
    </source>
</evidence>
<dbReference type="EMBL" id="JAJTND010000004">
    <property type="protein sequence ID" value="MCE3532200.1"/>
    <property type="molecule type" value="Genomic_DNA"/>
</dbReference>
<keyword evidence="3 6" id="KW-0812">Transmembrane</keyword>
<sequence>MADTPFIAADKNVAELTFRVIFLAIILTVLLAMSNAYLALKLGILTSASIPAAIISMGILRFFKNSTILENNAVQTAASAGEAVAGGIVYTIPALIIIGFWNHFDYLTNFFIAVCGGVLGVLFSIPLRRILVHDQSLKFPEGRAIAEVLKSSVEKTSLKDILIGGAVGALVELFQTGFKVIANSWGYWFVVKRSLFGLGAGFSATMIGAGYLVGHDMAISIFLGAVISWLVALPVVSHFNPEFVNHYPAEQAATFLWNSEMRYLGIGAMLFAGVWTFLKLVKPLSRSIHTSLKAYMSKGGKVDTELPRIDKDIPLPYILIGTGAFAAILFLFFQFVLPLGQVGLDNQYSPTLVFFAVLYVLFIGFIFSVITAYFSGMVGVTASPGSSVVISGMLFAAWLLLVAIDRLLPLPLSAQQIQAAEAITIIIGAVVTGIAAIANDNTQDLKVGQLVGATPWKQQLMLLLGVVISSLVIPPVMQLLFNVYGIAGVMPHPNMDISQSLPAPTAALMAAITEAVFRNSLPWSMMLIGSVIILISIFLNYIFKLRRYLNLSILGIAIGMYLPLSSSFPLFIGGMIALFVQERLKRTTPVKEEAMIRKQRGTLIACGLVAGSAIMDVLLAIPFSIFQSPDALQLVGPGWENIGVYLGVLSTLLLACWISHRVVGKDKENVSANG</sequence>
<dbReference type="InterPro" id="IPR045035">
    <property type="entry name" value="YSL-like"/>
</dbReference>
<name>A0ABS8X3Y1_9GAMM</name>
<gene>
    <name evidence="7" type="ORF">LXO92_07400</name>
</gene>
<feature type="transmembrane region" description="Helical" evidence="6">
    <location>
        <begin position="261"/>
        <end position="281"/>
    </location>
</feature>
<keyword evidence="8" id="KW-1185">Reference proteome</keyword>
<proteinExistence type="predicted"/>
<dbReference type="RefSeq" id="WP_232890706.1">
    <property type="nucleotide sequence ID" value="NZ_JAJSPM010000005.1"/>
</dbReference>
<dbReference type="NCBIfam" id="TIGR00728">
    <property type="entry name" value="OPT_sfam"/>
    <property type="match status" value="1"/>
</dbReference>
<feature type="transmembrane region" description="Helical" evidence="6">
    <location>
        <begin position="386"/>
        <end position="404"/>
    </location>
</feature>
<feature type="transmembrane region" description="Helical" evidence="6">
    <location>
        <begin position="549"/>
        <end position="580"/>
    </location>
</feature>
<feature type="transmembrane region" description="Helical" evidence="6">
    <location>
        <begin position="416"/>
        <end position="439"/>
    </location>
</feature>
<protein>
    <submittedName>
        <fullName evidence="7">Oligopeptide transporter, OPT family</fullName>
    </submittedName>
</protein>
<feature type="transmembrane region" description="Helical" evidence="6">
    <location>
        <begin position="44"/>
        <end position="63"/>
    </location>
</feature>
<dbReference type="InterPro" id="IPR004814">
    <property type="entry name" value="Oligopep_transpt"/>
</dbReference>
<evidence type="ECO:0000256" key="5">
    <source>
        <dbReference type="ARBA" id="ARBA00023136"/>
    </source>
</evidence>
<keyword evidence="2" id="KW-0813">Transport</keyword>
<dbReference type="Pfam" id="PF03169">
    <property type="entry name" value="OPT"/>
    <property type="match status" value="1"/>
</dbReference>
<evidence type="ECO:0000313" key="8">
    <source>
        <dbReference type="Proteomes" id="UP001320170"/>
    </source>
</evidence>
<feature type="transmembrane region" description="Helical" evidence="6">
    <location>
        <begin position="352"/>
        <end position="374"/>
    </location>
</feature>
<feature type="transmembrane region" description="Helical" evidence="6">
    <location>
        <begin position="194"/>
        <end position="214"/>
    </location>
</feature>
<feature type="transmembrane region" description="Helical" evidence="6">
    <location>
        <begin position="221"/>
        <end position="241"/>
    </location>
</feature>
<comment type="subcellular location">
    <subcellularLocation>
        <location evidence="1">Membrane</location>
        <topology evidence="1">Multi-pass membrane protein</topology>
    </subcellularLocation>
</comment>
<dbReference type="Proteomes" id="UP001320170">
    <property type="component" value="Unassembled WGS sequence"/>
</dbReference>
<feature type="transmembrane region" description="Helical" evidence="6">
    <location>
        <begin position="524"/>
        <end position="543"/>
    </location>
</feature>
<dbReference type="InterPro" id="IPR004813">
    <property type="entry name" value="OPT"/>
</dbReference>
<feature type="transmembrane region" description="Helical" evidence="6">
    <location>
        <begin position="317"/>
        <end position="340"/>
    </location>
</feature>
<keyword evidence="4 6" id="KW-1133">Transmembrane helix</keyword>
<accession>A0ABS8X3Y1</accession>
<feature type="transmembrane region" description="Helical" evidence="6">
    <location>
        <begin position="107"/>
        <end position="127"/>
    </location>
</feature>
<evidence type="ECO:0000256" key="2">
    <source>
        <dbReference type="ARBA" id="ARBA00022448"/>
    </source>
</evidence>
<dbReference type="NCBIfam" id="TIGR00733">
    <property type="entry name" value="OPT family oligopeptide transporter"/>
    <property type="match status" value="1"/>
</dbReference>
<dbReference type="PANTHER" id="PTHR31645">
    <property type="entry name" value="OLIGOPEPTIDE TRANSPORTER YGL114W-RELATED"/>
    <property type="match status" value="1"/>
</dbReference>
<organism evidence="7 8">
    <name type="scientific">Legionella resiliens</name>
    <dbReference type="NCBI Taxonomy" id="2905958"/>
    <lineage>
        <taxon>Bacteria</taxon>
        <taxon>Pseudomonadati</taxon>
        <taxon>Pseudomonadota</taxon>
        <taxon>Gammaproteobacteria</taxon>
        <taxon>Legionellales</taxon>
        <taxon>Legionellaceae</taxon>
        <taxon>Legionella</taxon>
    </lineage>
</organism>
<evidence type="ECO:0000256" key="3">
    <source>
        <dbReference type="ARBA" id="ARBA00022692"/>
    </source>
</evidence>
<reference evidence="7 8" key="1">
    <citation type="journal article" date="2024" name="Pathogens">
        <title>Characterization of a Novel Species of Legionella Isolated from a Healthcare Facility: Legionella resiliens sp. nov.</title>
        <authorList>
            <person name="Cristino S."/>
            <person name="Pascale M.R."/>
            <person name="Marino F."/>
            <person name="Derelitto C."/>
            <person name="Salaris S."/>
            <person name="Orsini M."/>
            <person name="Squarzoni S."/>
            <person name="Grottola A."/>
            <person name="Girolamini L."/>
        </authorList>
    </citation>
    <scope>NUCLEOTIDE SEQUENCE [LARGE SCALE GENOMIC DNA]</scope>
    <source>
        <strain evidence="7 8">8cVS16</strain>
    </source>
</reference>
<feature type="transmembrane region" description="Helical" evidence="6">
    <location>
        <begin position="601"/>
        <end position="622"/>
    </location>
</feature>
<comment type="caution">
    <text evidence="7">The sequence shown here is derived from an EMBL/GenBank/DDBJ whole genome shotgun (WGS) entry which is preliminary data.</text>
</comment>
<feature type="transmembrane region" description="Helical" evidence="6">
    <location>
        <begin position="83"/>
        <end position="101"/>
    </location>
</feature>
<feature type="transmembrane region" description="Helical" evidence="6">
    <location>
        <begin position="20"/>
        <end position="38"/>
    </location>
</feature>
<feature type="transmembrane region" description="Helical" evidence="6">
    <location>
        <begin position="642"/>
        <end position="659"/>
    </location>
</feature>
<feature type="transmembrane region" description="Helical" evidence="6">
    <location>
        <begin position="460"/>
        <end position="481"/>
    </location>
</feature>
<dbReference type="PANTHER" id="PTHR31645:SF0">
    <property type="entry name" value="OLIGOPEPTIDE TRANSPORTER YGL114W-RELATED"/>
    <property type="match status" value="1"/>
</dbReference>
<evidence type="ECO:0000256" key="4">
    <source>
        <dbReference type="ARBA" id="ARBA00022989"/>
    </source>
</evidence>
<keyword evidence="5 6" id="KW-0472">Membrane</keyword>